<dbReference type="SUPFAM" id="SSF55961">
    <property type="entry name" value="Bet v1-like"/>
    <property type="match status" value="1"/>
</dbReference>
<dbReference type="RefSeq" id="WP_030638513.1">
    <property type="nucleotide sequence ID" value="NZ_CP108135.1"/>
</dbReference>
<accession>A0ABZ1KFZ2</accession>
<feature type="compositionally biased region" description="Basic and acidic residues" evidence="1">
    <location>
        <begin position="254"/>
        <end position="270"/>
    </location>
</feature>
<dbReference type="InterPro" id="IPR047137">
    <property type="entry name" value="ORF3"/>
</dbReference>
<gene>
    <name evidence="3" type="ORF">OG560_32490</name>
</gene>
<name>A0ABZ1KFZ2_9ACTN</name>
<dbReference type="Gene3D" id="3.30.530.20">
    <property type="match status" value="1"/>
</dbReference>
<dbReference type="InterPro" id="IPR023393">
    <property type="entry name" value="START-like_dom_sf"/>
</dbReference>
<proteinExistence type="predicted"/>
<dbReference type="Pfam" id="PF03364">
    <property type="entry name" value="Polyketide_cyc"/>
    <property type="match status" value="1"/>
</dbReference>
<dbReference type="CDD" id="cd07817">
    <property type="entry name" value="SRPBCC_8"/>
    <property type="match status" value="1"/>
</dbReference>
<dbReference type="EMBL" id="CP108135">
    <property type="protein sequence ID" value="WTP69888.1"/>
    <property type="molecule type" value="Genomic_DNA"/>
</dbReference>
<organism evidence="3 4">
    <name type="scientific">[Kitasatospora] papulosa</name>
    <dbReference type="NCBI Taxonomy" id="1464011"/>
    <lineage>
        <taxon>Bacteria</taxon>
        <taxon>Bacillati</taxon>
        <taxon>Actinomycetota</taxon>
        <taxon>Actinomycetes</taxon>
        <taxon>Kitasatosporales</taxon>
        <taxon>Streptomycetaceae</taxon>
        <taxon>Streptomyces</taxon>
    </lineage>
</organism>
<dbReference type="InterPro" id="IPR005031">
    <property type="entry name" value="COQ10_START"/>
</dbReference>
<feature type="region of interest" description="Disordered" evidence="1">
    <location>
        <begin position="254"/>
        <end position="371"/>
    </location>
</feature>
<dbReference type="PANTHER" id="PTHR33824:SF7">
    <property type="entry name" value="POLYKETIDE CYCLASE_DEHYDRASE AND LIPID TRANSPORT SUPERFAMILY PROTEIN"/>
    <property type="match status" value="1"/>
</dbReference>
<feature type="domain" description="Coenzyme Q-binding protein COQ10 START" evidence="2">
    <location>
        <begin position="119"/>
        <end position="240"/>
    </location>
</feature>
<protein>
    <submittedName>
        <fullName evidence="3">SRPBCC family protein</fullName>
    </submittedName>
</protein>
<evidence type="ECO:0000259" key="2">
    <source>
        <dbReference type="Pfam" id="PF03364"/>
    </source>
</evidence>
<evidence type="ECO:0000313" key="3">
    <source>
        <dbReference type="EMBL" id="WTP69888.1"/>
    </source>
</evidence>
<dbReference type="GeneID" id="95061841"/>
<keyword evidence="4" id="KW-1185">Reference proteome</keyword>
<evidence type="ECO:0000313" key="4">
    <source>
        <dbReference type="Proteomes" id="UP001622496"/>
    </source>
</evidence>
<feature type="compositionally biased region" description="Acidic residues" evidence="1">
    <location>
        <begin position="271"/>
        <end position="358"/>
    </location>
</feature>
<evidence type="ECO:0000256" key="1">
    <source>
        <dbReference type="SAM" id="MobiDB-lite"/>
    </source>
</evidence>
<dbReference type="PANTHER" id="PTHR33824">
    <property type="entry name" value="POLYKETIDE CYCLASE/DEHYDRASE AND LIPID TRANSPORT SUPERFAMILY PROTEIN"/>
    <property type="match status" value="1"/>
</dbReference>
<feature type="compositionally biased region" description="Basic residues" evidence="1">
    <location>
        <begin position="362"/>
        <end position="371"/>
    </location>
</feature>
<reference evidence="3 4" key="1">
    <citation type="submission" date="2022-10" db="EMBL/GenBank/DDBJ databases">
        <title>The complete genomes of actinobacterial strains from the NBC collection.</title>
        <authorList>
            <person name="Joergensen T.S."/>
            <person name="Alvarez Arevalo M."/>
            <person name="Sterndorff E.B."/>
            <person name="Faurdal D."/>
            <person name="Vuksanovic O."/>
            <person name="Mourched A.-S."/>
            <person name="Charusanti P."/>
            <person name="Shaw S."/>
            <person name="Blin K."/>
            <person name="Weber T."/>
        </authorList>
    </citation>
    <scope>NUCLEOTIDE SEQUENCE [LARGE SCALE GENOMIC DNA]</scope>
    <source>
        <strain evidence="3 4">NBC_00185</strain>
    </source>
</reference>
<dbReference type="Proteomes" id="UP001622496">
    <property type="component" value="Chromosome"/>
</dbReference>
<sequence length="371" mass="41822">MARTDKDEPEAGESGIDRLRGEFTNFLGAQTDKLAQKAGDKLTGLTGQLTDIADNGGSLPSIASRVMQGESPAKAFVSEKAGNVKDKVVDKAKEAFGGGKGKSQSGGGKSMNIIEVLDVGVPLRDAYDHWTRYDKFGSFTKGVQSVSMDEEMSSDWKVKIGPSSRGFKATVQEQVPDDRIVWTSEGAKGSTRGCVSFHELAPSLTRIVLVIEYYPSGFFEKTGNLWRVQGRRMRLDFKHFQRFVTLTDEEPEGWRGEIRDGEVVVTHEEAMEKEEAESEESDESDDSEDEEYEDEAGPEDDEDEDEEEEEEDYEDEEEPDEDTEEDYEDEEDEEEEPEEEEEEEGEEEPEEEDEEEEEAAPRKRRGRRASR</sequence>